<dbReference type="EMBL" id="RHFK02000311">
    <property type="protein sequence ID" value="TWW54280.1"/>
    <property type="molecule type" value="Genomic_DNA"/>
</dbReference>
<dbReference type="AlphaFoldDB" id="A0A5C6MLK4"/>
<sequence length="72" mass="7568">MKSLECLILPHLKSITTPPPGSTAHLDSPGTYARILFVDFSSAFNTIRPALLQDNCPSLVCLPPSAGGSLTS</sequence>
<comment type="caution">
    <text evidence="1">The sequence shown here is derived from an EMBL/GenBank/DDBJ whole genome shotgun (WGS) entry which is preliminary data.</text>
</comment>
<accession>A0A5C6MLK4</accession>
<organism evidence="1 2">
    <name type="scientific">Takifugu flavidus</name>
    <name type="common">sansaifugu</name>
    <dbReference type="NCBI Taxonomy" id="433684"/>
    <lineage>
        <taxon>Eukaryota</taxon>
        <taxon>Metazoa</taxon>
        <taxon>Chordata</taxon>
        <taxon>Craniata</taxon>
        <taxon>Vertebrata</taxon>
        <taxon>Euteleostomi</taxon>
        <taxon>Actinopterygii</taxon>
        <taxon>Neopterygii</taxon>
        <taxon>Teleostei</taxon>
        <taxon>Neoteleostei</taxon>
        <taxon>Acanthomorphata</taxon>
        <taxon>Eupercaria</taxon>
        <taxon>Tetraodontiformes</taxon>
        <taxon>Tetradontoidea</taxon>
        <taxon>Tetraodontidae</taxon>
        <taxon>Takifugu</taxon>
    </lineage>
</organism>
<evidence type="ECO:0008006" key="3">
    <source>
        <dbReference type="Google" id="ProtNLM"/>
    </source>
</evidence>
<protein>
    <recommendedName>
        <fullName evidence="3">Reverse transcriptase domain-containing protein</fullName>
    </recommendedName>
</protein>
<evidence type="ECO:0000313" key="2">
    <source>
        <dbReference type="Proteomes" id="UP000324091"/>
    </source>
</evidence>
<name>A0A5C6MLK4_9TELE</name>
<dbReference type="Proteomes" id="UP000324091">
    <property type="component" value="Unassembled WGS sequence"/>
</dbReference>
<reference evidence="1 2" key="1">
    <citation type="submission" date="2019-04" db="EMBL/GenBank/DDBJ databases">
        <title>Chromosome genome assembly for Takifugu flavidus.</title>
        <authorList>
            <person name="Xiao S."/>
        </authorList>
    </citation>
    <scope>NUCLEOTIDE SEQUENCE [LARGE SCALE GENOMIC DNA]</scope>
    <source>
        <strain evidence="1">HTHZ2018</strain>
        <tissue evidence="1">Muscle</tissue>
    </source>
</reference>
<proteinExistence type="predicted"/>
<evidence type="ECO:0000313" key="1">
    <source>
        <dbReference type="EMBL" id="TWW54280.1"/>
    </source>
</evidence>
<keyword evidence="2" id="KW-1185">Reference proteome</keyword>
<gene>
    <name evidence="1" type="ORF">D4764_0188270</name>
</gene>